<feature type="domain" description="Alanine dehydrogenase/pyridine nucleotide transhydrogenase N-terminal" evidence="12">
    <location>
        <begin position="4"/>
        <end position="139"/>
    </location>
</feature>
<evidence type="ECO:0000256" key="1">
    <source>
        <dbReference type="ARBA" id="ARBA00003943"/>
    </source>
</evidence>
<evidence type="ECO:0000256" key="5">
    <source>
        <dbReference type="ARBA" id="ARBA00022967"/>
    </source>
</evidence>
<proteinExistence type="predicted"/>
<feature type="domain" description="Alanine dehydrogenase/pyridine nucleotide transhydrogenase NAD(H)-binding" evidence="11">
    <location>
        <begin position="148"/>
        <end position="312"/>
    </location>
</feature>
<dbReference type="GO" id="GO:0008750">
    <property type="term" value="F:proton-translocating NAD(P)+ transhydrogenase activity"/>
    <property type="evidence" value="ECO:0007669"/>
    <property type="project" value="UniProtKB-EC"/>
</dbReference>
<name>M1P5J3_DESSD</name>
<dbReference type="Pfam" id="PF05222">
    <property type="entry name" value="AlaDh_PNT_N"/>
    <property type="match status" value="1"/>
</dbReference>
<dbReference type="OrthoDB" id="9804592at2"/>
<dbReference type="EC" id="7.1.1.1" evidence="2"/>
<dbReference type="RefSeq" id="WP_015404451.1">
    <property type="nucleotide sequence ID" value="NC_020304.1"/>
</dbReference>
<evidence type="ECO:0000256" key="3">
    <source>
        <dbReference type="ARBA" id="ARBA00022741"/>
    </source>
</evidence>
<dbReference type="GO" id="GO:0005886">
    <property type="term" value="C:plasma membrane"/>
    <property type="evidence" value="ECO:0007669"/>
    <property type="project" value="TreeGrafter"/>
</dbReference>
<evidence type="ECO:0000256" key="6">
    <source>
        <dbReference type="ARBA" id="ARBA00023027"/>
    </source>
</evidence>
<dbReference type="NCBIfam" id="NF006942">
    <property type="entry name" value="PRK09424.1"/>
    <property type="match status" value="1"/>
</dbReference>
<keyword evidence="14" id="KW-1185">Reference proteome</keyword>
<comment type="function">
    <text evidence="1">The transhydrogenation between NADH and NADP is coupled to respiration and ATP hydrolysis and functions as a proton pump across the membrane.</text>
</comment>
<accession>M1P5J3</accession>
<dbReference type="CDD" id="cd05304">
    <property type="entry name" value="Rubrum_tdh"/>
    <property type="match status" value="1"/>
</dbReference>
<dbReference type="Proteomes" id="UP000011721">
    <property type="component" value="Chromosome"/>
</dbReference>
<keyword evidence="5" id="KW-1278">Translocase</keyword>
<dbReference type="SUPFAM" id="SSF52283">
    <property type="entry name" value="Formate/glycerate dehydrogenase catalytic domain-like"/>
    <property type="match status" value="1"/>
</dbReference>
<evidence type="ECO:0000256" key="7">
    <source>
        <dbReference type="ARBA" id="ARBA00048202"/>
    </source>
</evidence>
<dbReference type="AlphaFoldDB" id="M1P5J3"/>
<dbReference type="FunFam" id="3.40.50.720:FF:000188">
    <property type="entry name" value="NAD(P) transhydrogenase alpha subunit 1"/>
    <property type="match status" value="1"/>
</dbReference>
<dbReference type="SUPFAM" id="SSF51735">
    <property type="entry name" value="NAD(P)-binding Rossmann-fold domains"/>
    <property type="match status" value="1"/>
</dbReference>
<dbReference type="GO" id="GO:0050661">
    <property type="term" value="F:NADP binding"/>
    <property type="evidence" value="ECO:0007669"/>
    <property type="project" value="TreeGrafter"/>
</dbReference>
<dbReference type="EMBL" id="CP003985">
    <property type="protein sequence ID" value="AGF78763.1"/>
    <property type="molecule type" value="Genomic_DNA"/>
</dbReference>
<keyword evidence="3" id="KW-0547">Nucleotide-binding</keyword>
<evidence type="ECO:0000256" key="2">
    <source>
        <dbReference type="ARBA" id="ARBA00012943"/>
    </source>
</evidence>
<evidence type="ECO:0000259" key="11">
    <source>
        <dbReference type="SMART" id="SM01002"/>
    </source>
</evidence>
<evidence type="ECO:0000256" key="4">
    <source>
        <dbReference type="ARBA" id="ARBA00022857"/>
    </source>
</evidence>
<dbReference type="eggNOG" id="COG3288">
    <property type="taxonomic scope" value="Bacteria"/>
</dbReference>
<dbReference type="HOGENOM" id="CLU_003376_2_1_7"/>
<evidence type="ECO:0000313" key="13">
    <source>
        <dbReference type="EMBL" id="AGF78763.1"/>
    </source>
</evidence>
<reference evidence="14" key="1">
    <citation type="journal article" date="2013" name="Stand. Genomic Sci.">
        <title>Complete genome sequence of Desulfocapsa sulfexigens, a marine deltaproteobacterium specialized in disproportionating inorganic sulfur compounds.</title>
        <authorList>
            <person name="Finster K.W."/>
            <person name="Kjeldsen K.U."/>
            <person name="Kube M."/>
            <person name="Reinhardt R."/>
            <person name="Mussmann M."/>
            <person name="Amann R."/>
            <person name="Schreiber L."/>
        </authorList>
    </citation>
    <scope>NUCLEOTIDE SEQUENCE [LARGE SCALE GENOMIC DNA]</scope>
    <source>
        <strain evidence="14">DSM 10523 / SB164P1</strain>
    </source>
</reference>
<dbReference type="PANTHER" id="PTHR10160">
    <property type="entry name" value="NAD(P) TRANSHYDROGENASE"/>
    <property type="match status" value="1"/>
</dbReference>
<keyword evidence="4" id="KW-0521">NADP</keyword>
<dbReference type="STRING" id="1167006.UWK_02222"/>
<dbReference type="PATRIC" id="fig|1167006.5.peg.2417"/>
<dbReference type="GO" id="GO:0006740">
    <property type="term" value="P:NADPH regeneration"/>
    <property type="evidence" value="ECO:0007669"/>
    <property type="project" value="TreeGrafter"/>
</dbReference>
<dbReference type="Gene3D" id="3.40.50.720">
    <property type="entry name" value="NAD(P)-binding Rossmann-like Domain"/>
    <property type="match status" value="2"/>
</dbReference>
<organism evidence="13 14">
    <name type="scientific">Desulfocapsa sulfexigens (strain DSM 10523 / SB164P1)</name>
    <dbReference type="NCBI Taxonomy" id="1167006"/>
    <lineage>
        <taxon>Bacteria</taxon>
        <taxon>Pseudomonadati</taxon>
        <taxon>Thermodesulfobacteriota</taxon>
        <taxon>Desulfobulbia</taxon>
        <taxon>Desulfobulbales</taxon>
        <taxon>Desulfocapsaceae</taxon>
        <taxon>Desulfocapsa</taxon>
    </lineage>
</organism>
<dbReference type="InterPro" id="IPR007886">
    <property type="entry name" value="AlaDH/PNT_N"/>
</dbReference>
<dbReference type="InterPro" id="IPR007698">
    <property type="entry name" value="AlaDH/PNT_NAD(H)-bd"/>
</dbReference>
<sequence length="376" mass="40019">MKLAVLKETEEGENRVAIIPDSIKRLSQHGFDVLIEAGAGLASGHSDQDYTDKGATIVATAAELISQGDCVIKVRPPSMEEAEALKDGSFYISIVQSTLRHDIVKKFQDKKITAFGLDIIPRTTLAQSMDVLSSMSTISGYKAVLLAADNINKFFPMLMTAAGTIAPAKVLVLGAGVAGLMACATAKRLGGVVEAFDVRPEVKEQVNSVGAKFVEVPIKEDGSGGGGYAKEMSDEYKKKQAELISKHIAKSDVVIPTALIPGKKAPILISEEQVKSMKPGSVIVDLAAEMGGNCALTTPGENIVVHGVQIIGHANLPSTMSFHASQMFSKNVEKFLFHLCDENGFKMNMEDEITSGSLVTKDGEVIHQLTKSLMAG</sequence>
<keyword evidence="6" id="KW-0520">NAD</keyword>
<evidence type="ECO:0000256" key="8">
    <source>
        <dbReference type="ARBA" id="ARBA00071353"/>
    </source>
</evidence>
<dbReference type="PANTHER" id="PTHR10160:SF19">
    <property type="entry name" value="PROTON-TRANSLOCATING NAD(P)(+) TRANSHYDROGENASE"/>
    <property type="match status" value="1"/>
</dbReference>
<dbReference type="SMART" id="SM01002">
    <property type="entry name" value="AlaDh_PNT_C"/>
    <property type="match status" value="1"/>
</dbReference>
<comment type="catalytic activity">
    <reaction evidence="7">
        <text>NAD(+) + NADPH + H(+)(in) = NADH + NADP(+) + H(+)(out)</text>
        <dbReference type="Rhea" id="RHEA:47992"/>
        <dbReference type="ChEBI" id="CHEBI:15378"/>
        <dbReference type="ChEBI" id="CHEBI:57540"/>
        <dbReference type="ChEBI" id="CHEBI:57783"/>
        <dbReference type="ChEBI" id="CHEBI:57945"/>
        <dbReference type="ChEBI" id="CHEBI:58349"/>
        <dbReference type="EC" id="7.1.1.1"/>
    </reaction>
</comment>
<evidence type="ECO:0000256" key="10">
    <source>
        <dbReference type="ARBA" id="ARBA00084087"/>
    </source>
</evidence>
<protein>
    <recommendedName>
        <fullName evidence="8">NAD(P) transhydrogenase subunit alpha part 1</fullName>
        <ecNumber evidence="2">7.1.1.1</ecNumber>
    </recommendedName>
    <alternativeName>
        <fullName evidence="10">Nicotinamide nucleotide transhydrogenase subunit alpha 1</fullName>
    </alternativeName>
    <alternativeName>
        <fullName evidence="9">Pyridine nucleotide transhydrogenase subunit alpha 1</fullName>
    </alternativeName>
</protein>
<dbReference type="SMART" id="SM01003">
    <property type="entry name" value="AlaDh_PNT_N"/>
    <property type="match status" value="1"/>
</dbReference>
<evidence type="ECO:0000313" key="14">
    <source>
        <dbReference type="Proteomes" id="UP000011721"/>
    </source>
</evidence>
<evidence type="ECO:0000256" key="9">
    <source>
        <dbReference type="ARBA" id="ARBA00076996"/>
    </source>
</evidence>
<evidence type="ECO:0000259" key="12">
    <source>
        <dbReference type="SMART" id="SM01003"/>
    </source>
</evidence>
<dbReference type="Pfam" id="PF01262">
    <property type="entry name" value="AlaDh_PNT_C"/>
    <property type="match status" value="1"/>
</dbReference>
<dbReference type="KEGG" id="dsf:UWK_02222"/>
<gene>
    <name evidence="13" type="ordered locus">UWK_02222</name>
</gene>
<dbReference type="InterPro" id="IPR036291">
    <property type="entry name" value="NAD(P)-bd_dom_sf"/>
</dbReference>